<dbReference type="Pfam" id="PF19677">
    <property type="entry name" value="DUF6179"/>
    <property type="match status" value="1"/>
</dbReference>
<comment type="caution">
    <text evidence="1">The sequence shown here is derived from an EMBL/GenBank/DDBJ whole genome shotgun (WGS) entry which is preliminary data.</text>
</comment>
<gene>
    <name evidence="1" type="ORF">ACJDT4_00120</name>
</gene>
<dbReference type="EMBL" id="JBJIAA010000001">
    <property type="protein sequence ID" value="MFL0248809.1"/>
    <property type="molecule type" value="Genomic_DNA"/>
</dbReference>
<organism evidence="1 2">
    <name type="scientific">Clostridium neuense</name>
    <dbReference type="NCBI Taxonomy" id="1728934"/>
    <lineage>
        <taxon>Bacteria</taxon>
        <taxon>Bacillati</taxon>
        <taxon>Bacillota</taxon>
        <taxon>Clostridia</taxon>
        <taxon>Eubacteriales</taxon>
        <taxon>Clostridiaceae</taxon>
        <taxon>Clostridium</taxon>
    </lineage>
</organism>
<protein>
    <submittedName>
        <fullName evidence="1">DUF6179 domain-containing protein</fullName>
    </submittedName>
</protein>
<evidence type="ECO:0000313" key="1">
    <source>
        <dbReference type="EMBL" id="MFL0248809.1"/>
    </source>
</evidence>
<evidence type="ECO:0000313" key="2">
    <source>
        <dbReference type="Proteomes" id="UP001623592"/>
    </source>
</evidence>
<sequence length="474" mass="56040">MALKLENKLLANSERKINVKKLNKNQYIISIFKEAIKIGLMNENEIIRIQVDIMNLLKDLILRYTKGESTSVTVETSESLINSILYAIDFYMLKMDSPEAAVMELKQKSIRQIYENGIELIRACIIDTKKLYGRIKRNKLRIELEPYNTTIEEISCFFEEYNIVFGAHNGMGSIDYPLVFDDMTVRGVSYIKNYLEHLEIETEFCRLFSEEDINKILVGYEKMCRLSHNIELINIFEILINNSIFSVLCGNKARQLNITKYQFNKINEKLKSVTNIDELINEAVNRVVYDLKIKNKFLIGYIDNYKKLFEKRLISVLENDRLDIFIVVESKEEVKYTFVFDEGKRMSEGEFNSMVKRIMKVSKIEDKIEIINSNIHSLQDFIDIFNCDCFFGEEFENVFNSFSDIELTIFVKVVFYEELRNEKADLSTIISQKRDVETEWQEYFIKFMEGLCRERVTKIEEMLDKVDYEEIKFY</sequence>
<dbReference type="Proteomes" id="UP001623592">
    <property type="component" value="Unassembled WGS sequence"/>
</dbReference>
<dbReference type="InterPro" id="IPR045751">
    <property type="entry name" value="DUF6179"/>
</dbReference>
<name>A0ABW8T8E2_9CLOT</name>
<keyword evidence="2" id="KW-1185">Reference proteome</keyword>
<proteinExistence type="predicted"/>
<dbReference type="RefSeq" id="WP_406785490.1">
    <property type="nucleotide sequence ID" value="NZ_JBJIAA010000001.1"/>
</dbReference>
<reference evidence="1 2" key="1">
    <citation type="submission" date="2024-11" db="EMBL/GenBank/DDBJ databases">
        <authorList>
            <person name="Heng Y.C."/>
            <person name="Lim A.C.H."/>
            <person name="Lee J.K.Y."/>
            <person name="Kittelmann S."/>
        </authorList>
    </citation>
    <scope>NUCLEOTIDE SEQUENCE [LARGE SCALE GENOMIC DNA]</scope>
    <source>
        <strain evidence="1 2">WILCCON 0114</strain>
    </source>
</reference>
<accession>A0ABW8T8E2</accession>